<dbReference type="GO" id="GO:0030313">
    <property type="term" value="C:cell envelope"/>
    <property type="evidence" value="ECO:0007669"/>
    <property type="project" value="UniProtKB-SubCell"/>
</dbReference>
<dbReference type="PANTHER" id="PTHR42852">
    <property type="entry name" value="THIOL:DISULFIDE INTERCHANGE PROTEIN DSBE"/>
    <property type="match status" value="1"/>
</dbReference>
<dbReference type="PROSITE" id="PS51352">
    <property type="entry name" value="THIOREDOXIN_2"/>
    <property type="match status" value="1"/>
</dbReference>
<keyword evidence="4" id="KW-0676">Redox-active center</keyword>
<dbReference type="CDD" id="cd02966">
    <property type="entry name" value="TlpA_like_family"/>
    <property type="match status" value="1"/>
</dbReference>
<gene>
    <name evidence="6" type="primary">resA_119</name>
    <name evidence="6" type="ORF">SDC9_179690</name>
</gene>
<dbReference type="InterPro" id="IPR012336">
    <property type="entry name" value="Thioredoxin-like_fold"/>
</dbReference>
<comment type="subcellular location">
    <subcellularLocation>
        <location evidence="1">Cell envelope</location>
    </subcellularLocation>
</comment>
<sequence>MALLPYLRNTPVKDELIARLETTKSGYYPFVQYKKEEKERVEKLSNLQQGMKAPHFSLPAPDGIQKSGPENYKGKYLLIDFWASWCGPCLNTIPHLKEIYSKYNAKGLEILSVSIDDKEDAWKKALAKQQMPWDQVRAPNSGKEIMKDYQFNGIPHLVLLDKEGKIIERWISPEKLEGLLKERLYK</sequence>
<dbReference type="AlphaFoldDB" id="A0A645H7G2"/>
<dbReference type="SUPFAM" id="SSF52833">
    <property type="entry name" value="Thioredoxin-like"/>
    <property type="match status" value="1"/>
</dbReference>
<reference evidence="6" key="1">
    <citation type="submission" date="2019-08" db="EMBL/GenBank/DDBJ databases">
        <authorList>
            <person name="Kucharzyk K."/>
            <person name="Murdoch R.W."/>
            <person name="Higgins S."/>
            <person name="Loffler F."/>
        </authorList>
    </citation>
    <scope>NUCLEOTIDE SEQUENCE</scope>
</reference>
<dbReference type="Pfam" id="PF13905">
    <property type="entry name" value="Thioredoxin_8"/>
    <property type="match status" value="1"/>
</dbReference>
<organism evidence="6">
    <name type="scientific">bioreactor metagenome</name>
    <dbReference type="NCBI Taxonomy" id="1076179"/>
    <lineage>
        <taxon>unclassified sequences</taxon>
        <taxon>metagenomes</taxon>
        <taxon>ecological metagenomes</taxon>
    </lineage>
</organism>
<dbReference type="Gene3D" id="3.40.30.10">
    <property type="entry name" value="Glutaredoxin"/>
    <property type="match status" value="1"/>
</dbReference>
<evidence type="ECO:0000256" key="4">
    <source>
        <dbReference type="ARBA" id="ARBA00023284"/>
    </source>
</evidence>
<proteinExistence type="predicted"/>
<dbReference type="PROSITE" id="PS00194">
    <property type="entry name" value="THIOREDOXIN_1"/>
    <property type="match status" value="1"/>
</dbReference>
<keyword evidence="3" id="KW-1015">Disulfide bond</keyword>
<dbReference type="InterPro" id="IPR013766">
    <property type="entry name" value="Thioredoxin_domain"/>
</dbReference>
<dbReference type="InterPro" id="IPR050553">
    <property type="entry name" value="Thioredoxin_ResA/DsbE_sf"/>
</dbReference>
<dbReference type="PANTHER" id="PTHR42852:SF6">
    <property type="entry name" value="THIOL:DISULFIDE INTERCHANGE PROTEIN DSBE"/>
    <property type="match status" value="1"/>
</dbReference>
<protein>
    <submittedName>
        <fullName evidence="6">Thiol-disulfide oxidoreductase ResA</fullName>
    </submittedName>
</protein>
<name>A0A645H7G2_9ZZZZ</name>
<dbReference type="InterPro" id="IPR017937">
    <property type="entry name" value="Thioredoxin_CS"/>
</dbReference>
<evidence type="ECO:0000259" key="5">
    <source>
        <dbReference type="PROSITE" id="PS51352"/>
    </source>
</evidence>
<keyword evidence="2" id="KW-0201">Cytochrome c-type biogenesis</keyword>
<dbReference type="EMBL" id="VSSQ01084093">
    <property type="protein sequence ID" value="MPN32214.1"/>
    <property type="molecule type" value="Genomic_DNA"/>
</dbReference>
<evidence type="ECO:0000256" key="2">
    <source>
        <dbReference type="ARBA" id="ARBA00022748"/>
    </source>
</evidence>
<dbReference type="GO" id="GO:0017004">
    <property type="term" value="P:cytochrome complex assembly"/>
    <property type="evidence" value="ECO:0007669"/>
    <property type="project" value="UniProtKB-KW"/>
</dbReference>
<evidence type="ECO:0000313" key="6">
    <source>
        <dbReference type="EMBL" id="MPN32214.1"/>
    </source>
</evidence>
<evidence type="ECO:0000256" key="3">
    <source>
        <dbReference type="ARBA" id="ARBA00023157"/>
    </source>
</evidence>
<evidence type="ECO:0000256" key="1">
    <source>
        <dbReference type="ARBA" id="ARBA00004196"/>
    </source>
</evidence>
<comment type="caution">
    <text evidence="6">The sequence shown here is derived from an EMBL/GenBank/DDBJ whole genome shotgun (WGS) entry which is preliminary data.</text>
</comment>
<dbReference type="InterPro" id="IPR036249">
    <property type="entry name" value="Thioredoxin-like_sf"/>
</dbReference>
<feature type="domain" description="Thioredoxin" evidence="5">
    <location>
        <begin position="47"/>
        <end position="186"/>
    </location>
</feature>
<accession>A0A645H7G2</accession>